<dbReference type="EMBL" id="BART01002136">
    <property type="protein sequence ID" value="GAG57006.1"/>
    <property type="molecule type" value="Genomic_DNA"/>
</dbReference>
<dbReference type="Pfam" id="PF00842">
    <property type="entry name" value="Ala_racemase_C"/>
    <property type="match status" value="1"/>
</dbReference>
<dbReference type="SMART" id="SM01005">
    <property type="entry name" value="Ala_racemase_C"/>
    <property type="match status" value="1"/>
</dbReference>
<keyword evidence="2" id="KW-0663">Pyridoxal phosphate</keyword>
<evidence type="ECO:0000256" key="1">
    <source>
        <dbReference type="ARBA" id="ARBA00001933"/>
    </source>
</evidence>
<accession>X1AA56</accession>
<keyword evidence="3" id="KW-0413">Isomerase</keyword>
<proteinExistence type="predicted"/>
<reference evidence="5" key="1">
    <citation type="journal article" date="2014" name="Front. Microbiol.">
        <title>High frequency of phylogenetically diverse reductive dehalogenase-homologous genes in deep subseafloor sedimentary metagenomes.</title>
        <authorList>
            <person name="Kawai M."/>
            <person name="Futagami T."/>
            <person name="Toyoda A."/>
            <person name="Takaki Y."/>
            <person name="Nishi S."/>
            <person name="Hori S."/>
            <person name="Arai W."/>
            <person name="Tsubouchi T."/>
            <person name="Morono Y."/>
            <person name="Uchiyama I."/>
            <person name="Ito T."/>
            <person name="Fujiyama A."/>
            <person name="Inagaki F."/>
            <person name="Takami H."/>
        </authorList>
    </citation>
    <scope>NUCLEOTIDE SEQUENCE</scope>
    <source>
        <strain evidence="5">Expedition CK06-06</strain>
    </source>
</reference>
<dbReference type="InterPro" id="IPR009006">
    <property type="entry name" value="Ala_racemase/Decarboxylase_C"/>
</dbReference>
<organism evidence="5">
    <name type="scientific">marine sediment metagenome</name>
    <dbReference type="NCBI Taxonomy" id="412755"/>
    <lineage>
        <taxon>unclassified sequences</taxon>
        <taxon>metagenomes</taxon>
        <taxon>ecological metagenomes</taxon>
    </lineage>
</organism>
<dbReference type="GO" id="GO:0008784">
    <property type="term" value="F:alanine racemase activity"/>
    <property type="evidence" value="ECO:0007669"/>
    <property type="project" value="InterPro"/>
</dbReference>
<dbReference type="InterPro" id="IPR011079">
    <property type="entry name" value="Ala_racemase_C"/>
</dbReference>
<comment type="cofactor">
    <cofactor evidence="1">
        <name>pyridoxal 5'-phosphate</name>
        <dbReference type="ChEBI" id="CHEBI:597326"/>
    </cofactor>
</comment>
<dbReference type="GO" id="GO:0030170">
    <property type="term" value="F:pyridoxal phosphate binding"/>
    <property type="evidence" value="ECO:0007669"/>
    <property type="project" value="TreeGrafter"/>
</dbReference>
<dbReference type="NCBIfam" id="TIGR00492">
    <property type="entry name" value="alr"/>
    <property type="match status" value="1"/>
</dbReference>
<feature type="domain" description="Alanine racemase C-terminal" evidence="4">
    <location>
        <begin position="30"/>
        <end position="158"/>
    </location>
</feature>
<feature type="non-terminal residue" evidence="5">
    <location>
        <position position="1"/>
    </location>
</feature>
<name>X1AA56_9ZZZZ</name>
<protein>
    <recommendedName>
        <fullName evidence="4">Alanine racemase C-terminal domain-containing protein</fullName>
    </recommendedName>
</protein>
<dbReference type="AlphaFoldDB" id="X1AA56"/>
<evidence type="ECO:0000256" key="3">
    <source>
        <dbReference type="ARBA" id="ARBA00023235"/>
    </source>
</evidence>
<evidence type="ECO:0000313" key="5">
    <source>
        <dbReference type="EMBL" id="GAG57006.1"/>
    </source>
</evidence>
<dbReference type="FunFam" id="2.40.37.10:FF:000006">
    <property type="entry name" value="Alanine racemase"/>
    <property type="match status" value="1"/>
</dbReference>
<comment type="caution">
    <text evidence="5">The sequence shown here is derived from an EMBL/GenBank/DDBJ whole genome shotgun (WGS) entry which is preliminary data.</text>
</comment>
<sequence>QTHMDMIRIGIAMYGLRSSEKTFSLQVKPALSLKAKISYLKEVEKGEGISYGLTFKTNKKSLIATIPIGYRDGYPRQLSNKGVVLVKGKRVPVVGNVTMDQIMIDVTDIDEVKIGDEVVIIGNQGEEKIEVDELSRALNTIDYEIVCGIKDRIPKIYLE</sequence>
<dbReference type="GO" id="GO:0009252">
    <property type="term" value="P:peptidoglycan biosynthetic process"/>
    <property type="evidence" value="ECO:0007669"/>
    <property type="project" value="TreeGrafter"/>
</dbReference>
<evidence type="ECO:0000259" key="4">
    <source>
        <dbReference type="SMART" id="SM01005"/>
    </source>
</evidence>
<gene>
    <name evidence="5" type="ORF">S01H4_06777</name>
</gene>
<dbReference type="InterPro" id="IPR000821">
    <property type="entry name" value="Ala_racemase"/>
</dbReference>
<dbReference type="PRINTS" id="PR00992">
    <property type="entry name" value="ALARACEMASE"/>
</dbReference>
<dbReference type="PANTHER" id="PTHR30511:SF0">
    <property type="entry name" value="ALANINE RACEMASE, CATABOLIC-RELATED"/>
    <property type="match status" value="1"/>
</dbReference>
<dbReference type="SUPFAM" id="SSF50621">
    <property type="entry name" value="Alanine racemase C-terminal domain-like"/>
    <property type="match status" value="1"/>
</dbReference>
<dbReference type="PANTHER" id="PTHR30511">
    <property type="entry name" value="ALANINE RACEMASE"/>
    <property type="match status" value="1"/>
</dbReference>
<dbReference type="GO" id="GO:0005829">
    <property type="term" value="C:cytosol"/>
    <property type="evidence" value="ECO:0007669"/>
    <property type="project" value="TreeGrafter"/>
</dbReference>
<dbReference type="CDD" id="cd00430">
    <property type="entry name" value="PLPDE_III_AR"/>
    <property type="match status" value="1"/>
</dbReference>
<dbReference type="GO" id="GO:0030632">
    <property type="term" value="P:D-alanine biosynthetic process"/>
    <property type="evidence" value="ECO:0007669"/>
    <property type="project" value="TreeGrafter"/>
</dbReference>
<evidence type="ECO:0000256" key="2">
    <source>
        <dbReference type="ARBA" id="ARBA00022898"/>
    </source>
</evidence>
<dbReference type="Gene3D" id="2.40.37.10">
    <property type="entry name" value="Lyase, Ornithine Decarboxylase, Chain A, domain 1"/>
    <property type="match status" value="1"/>
</dbReference>